<comment type="caution">
    <text evidence="13">The sequence shown here is derived from an EMBL/GenBank/DDBJ whole genome shotgun (WGS) entry which is preliminary data.</text>
</comment>
<keyword evidence="7" id="KW-0808">Transferase</keyword>
<keyword evidence="6" id="KW-0963">Cytoplasm</keyword>
<dbReference type="InterPro" id="IPR043519">
    <property type="entry name" value="NT_sf"/>
</dbReference>
<feature type="region of interest" description="Disordered" evidence="10">
    <location>
        <begin position="20"/>
        <end position="190"/>
    </location>
</feature>
<gene>
    <name evidence="13" type="ORF">KHLLAP_LOCUS2335</name>
</gene>
<feature type="compositionally biased region" description="Acidic residues" evidence="10">
    <location>
        <begin position="379"/>
        <end position="391"/>
    </location>
</feature>
<organism evidence="13 14">
    <name type="scientific">Anthostomella pinea</name>
    <dbReference type="NCBI Taxonomy" id="933095"/>
    <lineage>
        <taxon>Eukaryota</taxon>
        <taxon>Fungi</taxon>
        <taxon>Dikarya</taxon>
        <taxon>Ascomycota</taxon>
        <taxon>Pezizomycotina</taxon>
        <taxon>Sordariomycetes</taxon>
        <taxon>Xylariomycetidae</taxon>
        <taxon>Xylariales</taxon>
        <taxon>Xylariaceae</taxon>
        <taxon>Anthostomella</taxon>
    </lineage>
</organism>
<feature type="domain" description="PAP-associated" evidence="11">
    <location>
        <begin position="897"/>
        <end position="947"/>
    </location>
</feature>
<dbReference type="Pfam" id="PF03828">
    <property type="entry name" value="PAP_assoc"/>
    <property type="match status" value="1"/>
</dbReference>
<dbReference type="Pfam" id="PF22600">
    <property type="entry name" value="MTPAP-like_central"/>
    <property type="match status" value="1"/>
</dbReference>
<feature type="compositionally biased region" description="Polar residues" evidence="10">
    <location>
        <begin position="431"/>
        <end position="443"/>
    </location>
</feature>
<dbReference type="InterPro" id="IPR002058">
    <property type="entry name" value="PAP_assoc"/>
</dbReference>
<proteinExistence type="inferred from homology"/>
<reference evidence="13" key="1">
    <citation type="submission" date="2023-10" db="EMBL/GenBank/DDBJ databases">
        <authorList>
            <person name="Hackl T."/>
        </authorList>
    </citation>
    <scope>NUCLEOTIDE SEQUENCE</scope>
</reference>
<evidence type="ECO:0000256" key="3">
    <source>
        <dbReference type="ARBA" id="ARBA00004496"/>
    </source>
</evidence>
<evidence type="ECO:0000256" key="2">
    <source>
        <dbReference type="ARBA" id="ARBA00001946"/>
    </source>
</evidence>
<dbReference type="GO" id="GO:0010605">
    <property type="term" value="P:negative regulation of macromolecule metabolic process"/>
    <property type="evidence" value="ECO:0007669"/>
    <property type="project" value="UniProtKB-ARBA"/>
</dbReference>
<keyword evidence="8" id="KW-0479">Metal-binding</keyword>
<dbReference type="GO" id="GO:0046872">
    <property type="term" value="F:metal ion binding"/>
    <property type="evidence" value="ECO:0007669"/>
    <property type="project" value="UniProtKB-KW"/>
</dbReference>
<sequence length="1128" mass="125535">MQTFQAGNGPLEDHMRNIILTNGHPGAAPDATTPDMSTSTGGLSSANTLPAQPDLAGHHTSPAQSHAPHKVAAKKRPNQAQRRQMNAQLSIPIATRVPAPSHARTYMNPQQFTNPQPRQGNPPQNAFHSQSVGHRGGFQDRAQTMNAPPFPTQRHHQGGGFQGLVPSHTEQGKDWRRQQPTNSDKFSRGVNVVSADAFPSRGRNTRPNLYQPGGHRQFTFSAEQLGSQSGLLERLCHVVIAGAEIAPSEIAEKENFRGYVEAICQDVITRYEFETNGAHDFQPHTVQLKCFGSLASGFATKAADMDLGLLTPMSRLQPDSSESPIPRLIEGALLRAGFGARLLTKTRVPIIKLCEKPSPKLQQDLLEERVKWERGLQDDDKDVEEDDPEDQDASRDTPSTLPGTVDTAQPTLGDQLSSSQPLSGSGLEPTHPQSLNSLRQSENQSLGSYYGSAKKLLRRLGGRDITQSNSRGFTEADFKLLDDVAAAFIRGLRDERMRNRISAYPSFLPSDVLQLPNYRTLFGAYTLIEGEELVHLWQTKTLGETTPKSGQGMLSERAVQWWNDLQYKKRFGAAPLVFNRDLQLAVESLRQIPSVQLVRLRQDPYESAAQYHARVVRIAADLRGNDPSSAETDISPQIIESYISGIRDDQVREDVRNFTISANARRLRTVARKHKSAHLAADYERAIDSSLYREENIPAIREYITVLRRDLVMPSRSDITPLDLVVPVTHSASATVAQVQNLPDPSRLGPNQPKDRYHDSLEFPKNGIGVQCDINFSAHLALQNTMLLRCYSYTDPRVRPLVLFVKHWAKARGINTPYRGTLSSYGYVLMVLHYLVNITEPFVCPNLQQLAPPDPALPSKDLEGITTCNGRNVRFWRDEQAIKNLAQGNQLNQNRESMGTLLRGFFEYYAQNNMMSTIQKRGFDWGRDVLSLRTYGGLLSKSEKGWTGAKTVMQLQTGPPPNPAELQAAAVPQASPADGIASQQATTPLHPDQPLSPPGQVPTPTEQPAKPLEFKEVRHRYLFAIEDPFELEHNVARTVTHNGIVSIRDEFRRAWRTIRAAGQTGQTGQEDLLEDMKIHNEQIEKKQFADLLLEIHGTHLFSDDDVDNELAVRAARLGLDDQRETKTT</sequence>
<evidence type="ECO:0000256" key="7">
    <source>
        <dbReference type="ARBA" id="ARBA00022679"/>
    </source>
</evidence>
<keyword evidence="9" id="KW-0460">Magnesium</keyword>
<dbReference type="Proteomes" id="UP001295740">
    <property type="component" value="Unassembled WGS sequence"/>
</dbReference>
<feature type="compositionally biased region" description="Polar residues" evidence="10">
    <location>
        <begin position="78"/>
        <end position="89"/>
    </location>
</feature>
<evidence type="ECO:0000256" key="1">
    <source>
        <dbReference type="ARBA" id="ARBA00001936"/>
    </source>
</evidence>
<feature type="domain" description="Poly(A) RNA polymerase mitochondrial-like central palm" evidence="12">
    <location>
        <begin position="246"/>
        <end position="364"/>
    </location>
</feature>
<feature type="compositionally biased region" description="Polar residues" evidence="10">
    <location>
        <begin position="34"/>
        <end position="50"/>
    </location>
</feature>
<evidence type="ECO:0000313" key="13">
    <source>
        <dbReference type="EMBL" id="CAJ2501867.1"/>
    </source>
</evidence>
<evidence type="ECO:0000256" key="6">
    <source>
        <dbReference type="ARBA" id="ARBA00022490"/>
    </source>
</evidence>
<dbReference type="InterPro" id="IPR054708">
    <property type="entry name" value="MTPAP-like_central"/>
</dbReference>
<evidence type="ECO:0000256" key="10">
    <source>
        <dbReference type="SAM" id="MobiDB-lite"/>
    </source>
</evidence>
<dbReference type="SUPFAM" id="SSF81631">
    <property type="entry name" value="PAP/OAS1 substrate-binding domain"/>
    <property type="match status" value="1"/>
</dbReference>
<feature type="region of interest" description="Disordered" evidence="10">
    <location>
        <begin position="372"/>
        <end position="443"/>
    </location>
</feature>
<comment type="cofactor">
    <cofactor evidence="1">
        <name>Mn(2+)</name>
        <dbReference type="ChEBI" id="CHEBI:29035"/>
    </cofactor>
</comment>
<keyword evidence="14" id="KW-1185">Reference proteome</keyword>
<dbReference type="Gene3D" id="3.30.460.10">
    <property type="entry name" value="Beta Polymerase, domain 2"/>
    <property type="match status" value="1"/>
</dbReference>
<dbReference type="PANTHER" id="PTHR12271:SF40">
    <property type="entry name" value="POLY(A) RNA POLYMERASE GLD2"/>
    <property type="match status" value="1"/>
</dbReference>
<dbReference type="GO" id="GO:0050265">
    <property type="term" value="F:RNA uridylyltransferase activity"/>
    <property type="evidence" value="ECO:0007669"/>
    <property type="project" value="TreeGrafter"/>
</dbReference>
<dbReference type="PANTHER" id="PTHR12271">
    <property type="entry name" value="POLY A POLYMERASE CID PAP -RELATED"/>
    <property type="match status" value="1"/>
</dbReference>
<dbReference type="Gene3D" id="1.10.1410.10">
    <property type="match status" value="1"/>
</dbReference>
<accession>A0AAI8VC68</accession>
<evidence type="ECO:0000256" key="5">
    <source>
        <dbReference type="ARBA" id="ARBA00012388"/>
    </source>
</evidence>
<evidence type="ECO:0000259" key="12">
    <source>
        <dbReference type="Pfam" id="PF22600"/>
    </source>
</evidence>
<dbReference type="GO" id="GO:1990817">
    <property type="term" value="F:poly(A) RNA polymerase activity"/>
    <property type="evidence" value="ECO:0007669"/>
    <property type="project" value="UniProtKB-EC"/>
</dbReference>
<feature type="compositionally biased region" description="Low complexity" evidence="10">
    <location>
        <begin position="114"/>
        <end position="125"/>
    </location>
</feature>
<feature type="compositionally biased region" description="Polar residues" evidence="10">
    <location>
        <begin position="396"/>
        <end position="410"/>
    </location>
</feature>
<dbReference type="SUPFAM" id="SSF81301">
    <property type="entry name" value="Nucleotidyltransferase"/>
    <property type="match status" value="2"/>
</dbReference>
<evidence type="ECO:0000259" key="11">
    <source>
        <dbReference type="Pfam" id="PF03828"/>
    </source>
</evidence>
<evidence type="ECO:0000256" key="9">
    <source>
        <dbReference type="ARBA" id="ARBA00022842"/>
    </source>
</evidence>
<evidence type="ECO:0000256" key="8">
    <source>
        <dbReference type="ARBA" id="ARBA00022723"/>
    </source>
</evidence>
<evidence type="ECO:0000313" key="14">
    <source>
        <dbReference type="Proteomes" id="UP001295740"/>
    </source>
</evidence>
<comment type="cofactor">
    <cofactor evidence="2">
        <name>Mg(2+)</name>
        <dbReference type="ChEBI" id="CHEBI:18420"/>
    </cofactor>
</comment>
<dbReference type="GO" id="GO:0031123">
    <property type="term" value="P:RNA 3'-end processing"/>
    <property type="evidence" value="ECO:0007669"/>
    <property type="project" value="TreeGrafter"/>
</dbReference>
<comment type="similarity">
    <text evidence="4">Belongs to the DNA polymerase type-B-like family.</text>
</comment>
<dbReference type="GO" id="GO:0005737">
    <property type="term" value="C:cytoplasm"/>
    <property type="evidence" value="ECO:0007669"/>
    <property type="project" value="UniProtKB-SubCell"/>
</dbReference>
<protein>
    <recommendedName>
        <fullName evidence="5">polynucleotide adenylyltransferase</fullName>
        <ecNumber evidence="5">2.7.7.19</ecNumber>
    </recommendedName>
</protein>
<evidence type="ECO:0000256" key="4">
    <source>
        <dbReference type="ARBA" id="ARBA00008593"/>
    </source>
</evidence>
<feature type="compositionally biased region" description="Basic residues" evidence="10">
    <location>
        <begin position="67"/>
        <end position="77"/>
    </location>
</feature>
<dbReference type="EC" id="2.7.7.19" evidence="5"/>
<dbReference type="EMBL" id="CAUWAG010000003">
    <property type="protein sequence ID" value="CAJ2501867.1"/>
    <property type="molecule type" value="Genomic_DNA"/>
</dbReference>
<feature type="region of interest" description="Disordered" evidence="10">
    <location>
        <begin position="953"/>
        <end position="1011"/>
    </location>
</feature>
<feature type="compositionally biased region" description="Low complexity" evidence="10">
    <location>
        <begin position="412"/>
        <end position="427"/>
    </location>
</feature>
<dbReference type="AlphaFoldDB" id="A0AAI8VC68"/>
<comment type="subcellular location">
    <subcellularLocation>
        <location evidence="3">Cytoplasm</location>
    </subcellularLocation>
</comment>
<name>A0AAI8VC68_9PEZI</name>